<dbReference type="AlphaFoldDB" id="A0A2I0I900"/>
<dbReference type="Gene3D" id="3.30.40.10">
    <property type="entry name" value="Zinc/RING finger domain, C3HC4 (zinc finger)"/>
    <property type="match status" value="1"/>
</dbReference>
<dbReference type="InterPro" id="IPR013083">
    <property type="entry name" value="Znf_RING/FYVE/PHD"/>
</dbReference>
<organism evidence="1 2">
    <name type="scientific">Punica granatum</name>
    <name type="common">Pomegranate</name>
    <dbReference type="NCBI Taxonomy" id="22663"/>
    <lineage>
        <taxon>Eukaryota</taxon>
        <taxon>Viridiplantae</taxon>
        <taxon>Streptophyta</taxon>
        <taxon>Embryophyta</taxon>
        <taxon>Tracheophyta</taxon>
        <taxon>Spermatophyta</taxon>
        <taxon>Magnoliopsida</taxon>
        <taxon>eudicotyledons</taxon>
        <taxon>Gunneridae</taxon>
        <taxon>Pentapetalae</taxon>
        <taxon>rosids</taxon>
        <taxon>malvids</taxon>
        <taxon>Myrtales</taxon>
        <taxon>Lythraceae</taxon>
        <taxon>Punica</taxon>
    </lineage>
</organism>
<evidence type="ECO:0000313" key="2">
    <source>
        <dbReference type="Proteomes" id="UP000233551"/>
    </source>
</evidence>
<accession>A0A2I0I900</accession>
<name>A0A2I0I900_PUNGR</name>
<reference evidence="1 2" key="1">
    <citation type="submission" date="2017-11" db="EMBL/GenBank/DDBJ databases">
        <title>De-novo sequencing of pomegranate (Punica granatum L.) genome.</title>
        <authorList>
            <person name="Akparov Z."/>
            <person name="Amiraslanov A."/>
            <person name="Hajiyeva S."/>
            <person name="Abbasov M."/>
            <person name="Kaur K."/>
            <person name="Hamwieh A."/>
            <person name="Solovyev V."/>
            <person name="Salamov A."/>
            <person name="Braich B."/>
            <person name="Kosarev P."/>
            <person name="Mahmoud A."/>
            <person name="Hajiyev E."/>
            <person name="Babayeva S."/>
            <person name="Izzatullayeva V."/>
            <person name="Mammadov A."/>
            <person name="Mammadov A."/>
            <person name="Sharifova S."/>
            <person name="Ojaghi J."/>
            <person name="Eynullazada K."/>
            <person name="Bayramov B."/>
            <person name="Abdulazimova A."/>
            <person name="Shahmuradov I."/>
        </authorList>
    </citation>
    <scope>NUCLEOTIDE SEQUENCE [LARGE SCALE GENOMIC DNA]</scope>
    <source>
        <strain evidence="2">cv. AG2017</strain>
        <tissue evidence="1">Leaf</tissue>
    </source>
</reference>
<evidence type="ECO:0000313" key="1">
    <source>
        <dbReference type="EMBL" id="PKI40484.1"/>
    </source>
</evidence>
<proteinExistence type="predicted"/>
<comment type="caution">
    <text evidence="1">The sequence shown here is derived from an EMBL/GenBank/DDBJ whole genome shotgun (WGS) entry which is preliminary data.</text>
</comment>
<dbReference type="EMBL" id="PGOL01003542">
    <property type="protein sequence ID" value="PKI40484.1"/>
    <property type="molecule type" value="Genomic_DNA"/>
</dbReference>
<gene>
    <name evidence="1" type="ORF">CRG98_039120</name>
</gene>
<sequence>MAMMNGRQMHWFYLFLLIGAWACGVELVGSMYCTSGFATVSQPCVIYMFEFKEGEKARLLPKCGHSFHIEPVVQSPKAKSKPAASISVSDPDPSFGLCVDSKPNRSYGVRVHL</sequence>
<protein>
    <submittedName>
        <fullName evidence="1">Uncharacterized protein</fullName>
    </submittedName>
</protein>
<dbReference type="Proteomes" id="UP000233551">
    <property type="component" value="Unassembled WGS sequence"/>
</dbReference>
<keyword evidence="2" id="KW-1185">Reference proteome</keyword>